<dbReference type="AlphaFoldDB" id="A0A1B6G7G7"/>
<evidence type="ECO:0000313" key="2">
    <source>
        <dbReference type="EMBL" id="JAS58370.1"/>
    </source>
</evidence>
<protein>
    <submittedName>
        <fullName evidence="2">Uncharacterized protein</fullName>
    </submittedName>
</protein>
<feature type="non-terminal residue" evidence="2">
    <location>
        <position position="1"/>
    </location>
</feature>
<gene>
    <name evidence="2" type="ORF">g.36622</name>
</gene>
<evidence type="ECO:0000256" key="1">
    <source>
        <dbReference type="SAM" id="MobiDB-lite"/>
    </source>
</evidence>
<reference evidence="2" key="1">
    <citation type="submission" date="2015-11" db="EMBL/GenBank/DDBJ databases">
        <title>De novo transcriptome assembly of four potential Pierce s Disease insect vectors from Arizona vineyards.</title>
        <authorList>
            <person name="Tassone E.E."/>
        </authorList>
    </citation>
    <scope>NUCLEOTIDE SEQUENCE</scope>
</reference>
<feature type="non-terminal residue" evidence="2">
    <location>
        <position position="130"/>
    </location>
</feature>
<organism evidence="2">
    <name type="scientific">Cuerna arida</name>
    <dbReference type="NCBI Taxonomy" id="1464854"/>
    <lineage>
        <taxon>Eukaryota</taxon>
        <taxon>Metazoa</taxon>
        <taxon>Ecdysozoa</taxon>
        <taxon>Arthropoda</taxon>
        <taxon>Hexapoda</taxon>
        <taxon>Insecta</taxon>
        <taxon>Pterygota</taxon>
        <taxon>Neoptera</taxon>
        <taxon>Paraneoptera</taxon>
        <taxon>Hemiptera</taxon>
        <taxon>Auchenorrhyncha</taxon>
        <taxon>Membracoidea</taxon>
        <taxon>Cicadellidae</taxon>
        <taxon>Cicadellinae</taxon>
        <taxon>Proconiini</taxon>
        <taxon>Cuerna</taxon>
    </lineage>
</organism>
<feature type="compositionally biased region" description="Basic residues" evidence="1">
    <location>
        <begin position="8"/>
        <end position="23"/>
    </location>
</feature>
<feature type="region of interest" description="Disordered" evidence="1">
    <location>
        <begin position="1"/>
        <end position="130"/>
    </location>
</feature>
<accession>A0A1B6G7G7</accession>
<proteinExistence type="predicted"/>
<feature type="compositionally biased region" description="Polar residues" evidence="1">
    <location>
        <begin position="92"/>
        <end position="102"/>
    </location>
</feature>
<name>A0A1B6G7G7_9HEMI</name>
<dbReference type="EMBL" id="GECZ01011399">
    <property type="protein sequence ID" value="JAS58370.1"/>
    <property type="molecule type" value="Transcribed_RNA"/>
</dbReference>
<sequence>LLQERERAKARRARERAKQKALLRKQQEAAAAEEEIRGETPTTPPPHHHPHSEHETSPRHRHRYPDPEAIEVLSPGESPLPNIAMAIDPTYSPHSTLSSSYQEFEEYDDGPVPPYMPIQGQRRTSSLEKK</sequence>